<accession>A0AAU9ITC1</accession>
<comment type="caution">
    <text evidence="2">The sequence shown here is derived from an EMBL/GenBank/DDBJ whole genome shotgun (WGS) entry which is preliminary data.</text>
</comment>
<gene>
    <name evidence="2" type="ORF">BSTOLATCC_MIC17599</name>
</gene>
<dbReference type="EMBL" id="CAJZBQ010000017">
    <property type="protein sequence ID" value="CAG9316972.1"/>
    <property type="molecule type" value="Genomic_DNA"/>
</dbReference>
<sequence length="166" mass="18763">MKKHELDDDQWDFLCTNSPKLVVKNITNDLKKATPSLSTNASSADGHSSVNMSGKNATDLNLFARSSITPTKLRLQSPKPPTRDKTPQFPYTRPMLKYKSLTKKILKPNLLDSKNKYESQLNVSAENIKNSSQNPMKFRIKTKLQPALTGDLRKKLERLGLFSSRD</sequence>
<keyword evidence="3" id="KW-1185">Reference proteome</keyword>
<proteinExistence type="predicted"/>
<feature type="region of interest" description="Disordered" evidence="1">
    <location>
        <begin position="34"/>
        <end position="53"/>
    </location>
</feature>
<dbReference type="AlphaFoldDB" id="A0AAU9ITC1"/>
<feature type="region of interest" description="Disordered" evidence="1">
    <location>
        <begin position="69"/>
        <end position="93"/>
    </location>
</feature>
<protein>
    <submittedName>
        <fullName evidence="2">Uncharacterized protein</fullName>
    </submittedName>
</protein>
<organism evidence="2 3">
    <name type="scientific">Blepharisma stoltei</name>
    <dbReference type="NCBI Taxonomy" id="1481888"/>
    <lineage>
        <taxon>Eukaryota</taxon>
        <taxon>Sar</taxon>
        <taxon>Alveolata</taxon>
        <taxon>Ciliophora</taxon>
        <taxon>Postciliodesmatophora</taxon>
        <taxon>Heterotrichea</taxon>
        <taxon>Heterotrichida</taxon>
        <taxon>Blepharismidae</taxon>
        <taxon>Blepharisma</taxon>
    </lineage>
</organism>
<name>A0AAU9ITC1_9CILI</name>
<dbReference type="Proteomes" id="UP001162131">
    <property type="component" value="Unassembled WGS sequence"/>
</dbReference>
<feature type="compositionally biased region" description="Polar residues" evidence="1">
    <location>
        <begin position="35"/>
        <end position="53"/>
    </location>
</feature>
<evidence type="ECO:0000313" key="2">
    <source>
        <dbReference type="EMBL" id="CAG9316972.1"/>
    </source>
</evidence>
<evidence type="ECO:0000256" key="1">
    <source>
        <dbReference type="SAM" id="MobiDB-lite"/>
    </source>
</evidence>
<evidence type="ECO:0000313" key="3">
    <source>
        <dbReference type="Proteomes" id="UP001162131"/>
    </source>
</evidence>
<reference evidence="2" key="1">
    <citation type="submission" date="2021-09" db="EMBL/GenBank/DDBJ databases">
        <authorList>
            <consortium name="AG Swart"/>
            <person name="Singh M."/>
            <person name="Singh A."/>
            <person name="Seah K."/>
            <person name="Emmerich C."/>
        </authorList>
    </citation>
    <scope>NUCLEOTIDE SEQUENCE</scope>
    <source>
        <strain evidence="2">ATCC30299</strain>
    </source>
</reference>